<comment type="caution">
    <text evidence="11">The sequence shown here is derived from an EMBL/GenBank/DDBJ whole genome shotgun (WGS) entry which is preliminary data.</text>
</comment>
<comment type="caution">
    <text evidence="6">Lacks conserved residue(s) required for the propagation of feature annotation.</text>
</comment>
<dbReference type="PROSITE" id="PS51755">
    <property type="entry name" value="OMPR_PHOB"/>
    <property type="match status" value="1"/>
</dbReference>
<keyword evidence="3" id="KW-0805">Transcription regulation</keyword>
<feature type="compositionally biased region" description="Low complexity" evidence="8">
    <location>
        <begin position="130"/>
        <end position="144"/>
    </location>
</feature>
<accession>A0ABT0JWM5</accession>
<feature type="domain" description="OmpR/PhoB-type" evidence="10">
    <location>
        <begin position="228"/>
        <end position="327"/>
    </location>
</feature>
<dbReference type="PANTHER" id="PTHR48111">
    <property type="entry name" value="REGULATOR OF RPOS"/>
    <property type="match status" value="1"/>
</dbReference>
<dbReference type="InterPro" id="IPR036388">
    <property type="entry name" value="WH-like_DNA-bd_sf"/>
</dbReference>
<dbReference type="SMART" id="SM00862">
    <property type="entry name" value="Trans_reg_C"/>
    <property type="match status" value="1"/>
</dbReference>
<keyword evidence="1" id="KW-0597">Phosphoprotein</keyword>
<dbReference type="SUPFAM" id="SSF46894">
    <property type="entry name" value="C-terminal effector domain of the bipartite response regulators"/>
    <property type="match status" value="1"/>
</dbReference>
<keyword evidence="2" id="KW-0902">Two-component regulatory system</keyword>
<dbReference type="Proteomes" id="UP001201873">
    <property type="component" value="Unassembled WGS sequence"/>
</dbReference>
<evidence type="ECO:0000313" key="12">
    <source>
        <dbReference type="Proteomes" id="UP001201873"/>
    </source>
</evidence>
<feature type="compositionally biased region" description="Pro residues" evidence="8">
    <location>
        <begin position="116"/>
        <end position="129"/>
    </location>
</feature>
<evidence type="ECO:0000256" key="6">
    <source>
        <dbReference type="PROSITE-ProRule" id="PRU00169"/>
    </source>
</evidence>
<sequence length="332" mass="35204">MRTTLLLVGDEAAARRELLTTLVDEGYGVDTARSADHALAVLASRSVDLVLSCLPLGTEPGALPLPDDLAALDDPWFDRPVWPGETSRPPAREQLPPPERAALAAERLDTLVYGPAGPPPVSFPAPAPAPTATATPTPTSARTSEQAPGPAVEPELAPMSGLEFCRQVRAGGDVALVVVADRADPQGIVAGLEAGADDFITAPPLSAEALARLRALLRRTRPAGQGPGRAFSVGELQIRPAEGVVRRHGEDQALTRTEFRLLCELAVAGGQAVSRRQLMERIWGYDYFGGARMLDVHVRRLRRKVEVDPSAPTHILTVRGIGYRVCAPSGGD</sequence>
<organism evidence="11 12">
    <name type="scientific">Frankia umida</name>
    <dbReference type="NCBI Taxonomy" id="573489"/>
    <lineage>
        <taxon>Bacteria</taxon>
        <taxon>Bacillati</taxon>
        <taxon>Actinomycetota</taxon>
        <taxon>Actinomycetes</taxon>
        <taxon>Frankiales</taxon>
        <taxon>Frankiaceae</taxon>
        <taxon>Frankia</taxon>
    </lineage>
</organism>
<evidence type="ECO:0000259" key="10">
    <source>
        <dbReference type="PROSITE" id="PS51755"/>
    </source>
</evidence>
<evidence type="ECO:0000256" key="7">
    <source>
        <dbReference type="PROSITE-ProRule" id="PRU01091"/>
    </source>
</evidence>
<dbReference type="RefSeq" id="WP_248824336.1">
    <property type="nucleotide sequence ID" value="NZ_JALKFT010000007.1"/>
</dbReference>
<dbReference type="EMBL" id="JALKFT010000007">
    <property type="protein sequence ID" value="MCK9875956.1"/>
    <property type="molecule type" value="Genomic_DNA"/>
</dbReference>
<keyword evidence="4 7" id="KW-0238">DNA-binding</keyword>
<dbReference type="PANTHER" id="PTHR48111:SF1">
    <property type="entry name" value="TWO-COMPONENT RESPONSE REGULATOR ORR33"/>
    <property type="match status" value="1"/>
</dbReference>
<dbReference type="InterPro" id="IPR039420">
    <property type="entry name" value="WalR-like"/>
</dbReference>
<feature type="DNA-binding region" description="OmpR/PhoB-type" evidence="7">
    <location>
        <begin position="228"/>
        <end position="327"/>
    </location>
</feature>
<dbReference type="Pfam" id="PF00486">
    <property type="entry name" value="Trans_reg_C"/>
    <property type="match status" value="1"/>
</dbReference>
<evidence type="ECO:0000259" key="9">
    <source>
        <dbReference type="PROSITE" id="PS50110"/>
    </source>
</evidence>
<evidence type="ECO:0000256" key="1">
    <source>
        <dbReference type="ARBA" id="ARBA00022553"/>
    </source>
</evidence>
<keyword evidence="12" id="KW-1185">Reference proteome</keyword>
<feature type="region of interest" description="Disordered" evidence="8">
    <location>
        <begin position="114"/>
        <end position="154"/>
    </location>
</feature>
<evidence type="ECO:0000313" key="11">
    <source>
        <dbReference type="EMBL" id="MCK9875956.1"/>
    </source>
</evidence>
<dbReference type="PROSITE" id="PS50110">
    <property type="entry name" value="RESPONSE_REGULATORY"/>
    <property type="match status" value="1"/>
</dbReference>
<keyword evidence="5" id="KW-0804">Transcription</keyword>
<dbReference type="Gene3D" id="3.40.50.2300">
    <property type="match status" value="2"/>
</dbReference>
<dbReference type="SMART" id="SM00448">
    <property type="entry name" value="REC"/>
    <property type="match status" value="1"/>
</dbReference>
<dbReference type="InterPro" id="IPR016032">
    <property type="entry name" value="Sig_transdc_resp-reg_C-effctor"/>
</dbReference>
<dbReference type="Gene3D" id="1.10.10.10">
    <property type="entry name" value="Winged helix-like DNA-binding domain superfamily/Winged helix DNA-binding domain"/>
    <property type="match status" value="1"/>
</dbReference>
<evidence type="ECO:0000256" key="3">
    <source>
        <dbReference type="ARBA" id="ARBA00023015"/>
    </source>
</evidence>
<gene>
    <name evidence="11" type="ORF">MXD59_09240</name>
</gene>
<name>A0ABT0JWM5_9ACTN</name>
<evidence type="ECO:0000256" key="2">
    <source>
        <dbReference type="ARBA" id="ARBA00023012"/>
    </source>
</evidence>
<evidence type="ECO:0000256" key="5">
    <source>
        <dbReference type="ARBA" id="ARBA00023163"/>
    </source>
</evidence>
<dbReference type="CDD" id="cd00383">
    <property type="entry name" value="trans_reg_C"/>
    <property type="match status" value="1"/>
</dbReference>
<dbReference type="InterPro" id="IPR011006">
    <property type="entry name" value="CheY-like_superfamily"/>
</dbReference>
<evidence type="ECO:0000256" key="4">
    <source>
        <dbReference type="ARBA" id="ARBA00023125"/>
    </source>
</evidence>
<reference evidence="11 12" key="1">
    <citation type="submission" date="2022-04" db="EMBL/GenBank/DDBJ databases">
        <title>Genome diversity in the genus Frankia.</title>
        <authorList>
            <person name="Carlos-Shanley C."/>
            <person name="Hahn D."/>
        </authorList>
    </citation>
    <scope>NUCLEOTIDE SEQUENCE [LARGE SCALE GENOMIC DNA]</scope>
    <source>
        <strain evidence="11 12">Ag45/Mut15</strain>
    </source>
</reference>
<feature type="domain" description="Response regulatory" evidence="9">
    <location>
        <begin position="4"/>
        <end position="217"/>
    </location>
</feature>
<dbReference type="InterPro" id="IPR001789">
    <property type="entry name" value="Sig_transdc_resp-reg_receiver"/>
</dbReference>
<proteinExistence type="predicted"/>
<dbReference type="InterPro" id="IPR001867">
    <property type="entry name" value="OmpR/PhoB-type_DNA-bd"/>
</dbReference>
<protein>
    <submittedName>
        <fullName evidence="11">Winged helix-turn-helix domain-containing protein</fullName>
    </submittedName>
</protein>
<evidence type="ECO:0000256" key="8">
    <source>
        <dbReference type="SAM" id="MobiDB-lite"/>
    </source>
</evidence>
<dbReference type="SUPFAM" id="SSF52172">
    <property type="entry name" value="CheY-like"/>
    <property type="match status" value="2"/>
</dbReference>